<evidence type="ECO:0000256" key="1">
    <source>
        <dbReference type="SAM" id="SignalP"/>
    </source>
</evidence>
<reference key="2">
    <citation type="submission" date="2011-05" db="EMBL/GenBank/DDBJ databases">
        <title>The Genome of Mycoplasma haemofelis Strain Ohio2, a pathogenic hemoplasma of the cat.</title>
        <authorList>
            <person name="Santos A.P."/>
            <person name="Guimaraes A.M.S."/>
            <person name="SanMiguel P.J."/>
            <person name="Martin S.W."/>
            <person name="Messick J.B."/>
        </authorList>
    </citation>
    <scope>NUCLEOTIDE SEQUENCE</scope>
    <source>
        <strain>Ohio2</strain>
    </source>
</reference>
<organism evidence="2 3">
    <name type="scientific">Mycoplasma haemofelis (strain Ohio2)</name>
    <dbReference type="NCBI Taxonomy" id="859194"/>
    <lineage>
        <taxon>Bacteria</taxon>
        <taxon>Bacillati</taxon>
        <taxon>Mycoplasmatota</taxon>
        <taxon>Mollicutes</taxon>
        <taxon>Mycoplasmataceae</taxon>
        <taxon>Mycoplasma</taxon>
    </lineage>
</organism>
<protein>
    <recommendedName>
        <fullName evidence="4">Lipoprotein</fullName>
    </recommendedName>
</protein>
<proteinExistence type="predicted"/>
<evidence type="ECO:0008006" key="4">
    <source>
        <dbReference type="Google" id="ProtNLM"/>
    </source>
</evidence>
<name>F6FIT7_MYCHI</name>
<accession>F6FIT7</accession>
<dbReference type="STRING" id="859194.MHF_0873"/>
<keyword evidence="1" id="KW-0732">Signal</keyword>
<evidence type="ECO:0000313" key="3">
    <source>
        <dbReference type="Proteomes" id="UP000007952"/>
    </source>
</evidence>
<feature type="signal peptide" evidence="1">
    <location>
        <begin position="1"/>
        <end position="20"/>
    </location>
</feature>
<dbReference type="EMBL" id="CP002808">
    <property type="protein sequence ID" value="AEG73135.1"/>
    <property type="molecule type" value="Genomic_DNA"/>
</dbReference>
<reference evidence="2 3" key="1">
    <citation type="journal article" date="2011" name="J. Bacteriol.">
        <title>Complete genome sequences of two hemotropic Mycoplasmas, Mycoplasma haemofelis strain Ohio2 and Mycoplasma suis strain Illinois.</title>
        <authorList>
            <person name="Messick J.B."/>
            <person name="Santos A.P."/>
            <person name="Guimaraes A.M."/>
        </authorList>
    </citation>
    <scope>NUCLEOTIDE SEQUENCE [LARGE SCALE GENOMIC DNA]</scope>
    <source>
        <strain evidence="2 3">Ohio2</strain>
    </source>
</reference>
<sequence>MCWNIMSLYKVAALSGGTAAAVGGGVLVSKSSLFQSSPAPKVTIKDRLQKAGYSLDLDSSKWNTIYEEYKKPNSASNIKFSSEIKNAQGLEKECAAYLKSEDDNSKYEISKRWCVDPRKVSDFLTASGFQSLKTDGEDDKSKWEKLEGEYAKDTPKKINGWKFSKAKDENTWKELQTKCKALLDLNPWSGDYEMAMQGTKSWCTEEGVPK</sequence>
<dbReference type="AlphaFoldDB" id="F6FIT7"/>
<evidence type="ECO:0000313" key="2">
    <source>
        <dbReference type="EMBL" id="AEG73135.1"/>
    </source>
</evidence>
<dbReference type="KEGG" id="mhf:MHF_0873"/>
<gene>
    <name evidence="2" type="ordered locus">MHF_0873</name>
</gene>
<dbReference type="HOGENOM" id="CLU_098620_3_0_14"/>
<dbReference type="Proteomes" id="UP000007952">
    <property type="component" value="Chromosome"/>
</dbReference>
<feature type="chain" id="PRO_5003339435" description="Lipoprotein" evidence="1">
    <location>
        <begin position="21"/>
        <end position="210"/>
    </location>
</feature>